<evidence type="ECO:0000313" key="2">
    <source>
        <dbReference type="EMBL" id="QHS83037.1"/>
    </source>
</evidence>
<name>A0A6C0ASY9_9ZZZZ</name>
<feature type="compositionally biased region" description="Low complexity" evidence="1">
    <location>
        <begin position="119"/>
        <end position="131"/>
    </location>
</feature>
<accession>A0A6C0ASY9</accession>
<dbReference type="AlphaFoldDB" id="A0A6C0ASY9"/>
<reference evidence="2" key="1">
    <citation type="journal article" date="2020" name="Nature">
        <title>Giant virus diversity and host interactions through global metagenomics.</title>
        <authorList>
            <person name="Schulz F."/>
            <person name="Roux S."/>
            <person name="Paez-Espino D."/>
            <person name="Jungbluth S."/>
            <person name="Walsh D.A."/>
            <person name="Denef V.J."/>
            <person name="McMahon K.D."/>
            <person name="Konstantinidis K.T."/>
            <person name="Eloe-Fadrosh E.A."/>
            <person name="Kyrpides N.C."/>
            <person name="Woyke T."/>
        </authorList>
    </citation>
    <scope>NUCLEOTIDE SEQUENCE</scope>
    <source>
        <strain evidence="2">GVMAG-S-1103017-74</strain>
    </source>
</reference>
<feature type="region of interest" description="Disordered" evidence="1">
    <location>
        <begin position="113"/>
        <end position="146"/>
    </location>
</feature>
<evidence type="ECO:0000256" key="1">
    <source>
        <dbReference type="SAM" id="MobiDB-lite"/>
    </source>
</evidence>
<proteinExistence type="predicted"/>
<protein>
    <submittedName>
        <fullName evidence="2">Uncharacterized protein</fullName>
    </submittedName>
</protein>
<sequence>MAQVGVIYGTIPRMPIGHSDGPSVVDVHNVNTAPPAAATRFAFALLRCCKKNVGTRPLSLCEAQQGLTAFGDALQSGALSRRAYALAVSRQEYLMLYAGLEHVNTLKDLGYPTPSAGTSAPQSARPAAAAHAENRDETDALKSASSGGHALTVARAQRATPGFTAAQAAALTLVDEDTDLDTDCDSVADESGDDVILAQPPARGSDAAKTQEHLYEAAVPHALKGEAGVAAFAERLLTALHHNAQSEKAEPLCMMNGGYIGWEYVWATYDRCAEEYPTASDSELVDLLLEQDYVCRALRAYNSDIFDIGAHRADPRQTAHFARTEGAHRCSKTAAAVLKRIRCAAANGASTHSQLAYDMRALVRAQPKWPTYGSLLHTY</sequence>
<dbReference type="EMBL" id="MN740865">
    <property type="protein sequence ID" value="QHS83037.1"/>
    <property type="molecule type" value="Genomic_DNA"/>
</dbReference>
<organism evidence="2">
    <name type="scientific">viral metagenome</name>
    <dbReference type="NCBI Taxonomy" id="1070528"/>
    <lineage>
        <taxon>unclassified sequences</taxon>
        <taxon>metagenomes</taxon>
        <taxon>organismal metagenomes</taxon>
    </lineage>
</organism>